<dbReference type="AlphaFoldDB" id="A0A258HEX6"/>
<accession>A0A258HEX6</accession>
<organism evidence="1 2">
    <name type="scientific">Brevundimonas subvibrioides</name>
    <dbReference type="NCBI Taxonomy" id="74313"/>
    <lineage>
        <taxon>Bacteria</taxon>
        <taxon>Pseudomonadati</taxon>
        <taxon>Pseudomonadota</taxon>
        <taxon>Alphaproteobacteria</taxon>
        <taxon>Caulobacterales</taxon>
        <taxon>Caulobacteraceae</taxon>
        <taxon>Brevundimonas</taxon>
    </lineage>
</organism>
<dbReference type="InterPro" id="IPR040442">
    <property type="entry name" value="Pyrv_kinase-like_dom_sf"/>
</dbReference>
<comment type="caution">
    <text evidence="1">The sequence shown here is derived from an EMBL/GenBank/DDBJ whole genome shotgun (WGS) entry which is preliminary data.</text>
</comment>
<reference evidence="1 2" key="1">
    <citation type="submission" date="2017-03" db="EMBL/GenBank/DDBJ databases">
        <title>Lifting the veil on microbial sulfur biogeochemistry in mining wastewaters.</title>
        <authorList>
            <person name="Kantor R.S."/>
            <person name="Colenbrander Nelson T."/>
            <person name="Marshall S."/>
            <person name="Bennett D."/>
            <person name="Apte S."/>
            <person name="Camacho D."/>
            <person name="Thomas B.C."/>
            <person name="Warren L.A."/>
            <person name="Banfield J.F."/>
        </authorList>
    </citation>
    <scope>NUCLEOTIDE SEQUENCE [LARGE SCALE GENOMIC DNA]</scope>
    <source>
        <strain evidence="1">32-68-21</strain>
    </source>
</reference>
<dbReference type="Proteomes" id="UP000216147">
    <property type="component" value="Unassembled WGS sequence"/>
</dbReference>
<dbReference type="CDD" id="cd00377">
    <property type="entry name" value="ICL_PEPM"/>
    <property type="match status" value="1"/>
</dbReference>
<dbReference type="SUPFAM" id="SSF51621">
    <property type="entry name" value="Phosphoenolpyruvate/pyruvate domain"/>
    <property type="match status" value="1"/>
</dbReference>
<dbReference type="EMBL" id="NCEQ01000013">
    <property type="protein sequence ID" value="OYX55541.1"/>
    <property type="molecule type" value="Genomic_DNA"/>
</dbReference>
<dbReference type="InterPro" id="IPR015813">
    <property type="entry name" value="Pyrv/PenolPyrv_kinase-like_dom"/>
</dbReference>
<name>A0A258HEX6_9CAUL</name>
<gene>
    <name evidence="1" type="ORF">B7Y86_12835</name>
</gene>
<evidence type="ECO:0000313" key="2">
    <source>
        <dbReference type="Proteomes" id="UP000216147"/>
    </source>
</evidence>
<dbReference type="Pfam" id="PF13714">
    <property type="entry name" value="PEP_mutase"/>
    <property type="match status" value="1"/>
</dbReference>
<proteinExistence type="predicted"/>
<evidence type="ECO:0008006" key="3">
    <source>
        <dbReference type="Google" id="ProtNLM"/>
    </source>
</evidence>
<dbReference type="Gene3D" id="3.20.20.60">
    <property type="entry name" value="Phosphoenolpyruvate-binding domains"/>
    <property type="match status" value="1"/>
</dbReference>
<evidence type="ECO:0000313" key="1">
    <source>
        <dbReference type="EMBL" id="OYX55541.1"/>
    </source>
</evidence>
<dbReference type="PANTHER" id="PTHR42905">
    <property type="entry name" value="PHOSPHOENOLPYRUVATE CARBOXYLASE"/>
    <property type="match status" value="1"/>
</dbReference>
<dbReference type="GO" id="GO:0003824">
    <property type="term" value="F:catalytic activity"/>
    <property type="evidence" value="ECO:0007669"/>
    <property type="project" value="InterPro"/>
</dbReference>
<protein>
    <recommendedName>
        <fullName evidence="3">PEP phosphonomutase</fullName>
    </recommendedName>
</protein>
<dbReference type="PANTHER" id="PTHR42905:SF16">
    <property type="entry name" value="CARBOXYPHOSPHONOENOLPYRUVATE PHOSPHONOMUTASE-LIKE PROTEIN (AFU_ORTHOLOGUE AFUA_5G07230)"/>
    <property type="match status" value="1"/>
</dbReference>
<dbReference type="InterPro" id="IPR039556">
    <property type="entry name" value="ICL/PEPM"/>
</dbReference>
<sequence length="259" mass="26495">MPPFHALHASGLLILPNAWDAASTALSIAAGAKAVATTSAGVAWALGWPDGATPPEAELLGALARMIRVAGVVPVSADVEGGFSDDPKAAAAFVRRTWKTGAVGINIEDADGTAEALADKIAAVRAAVGPELFINARCDLWLRGIGPVEARLQEAVRRAALYRAAGADGLFMPGVTEADTITALVDLGLPLNLLARPALPDAKGLEALGVRRLSAGSNLSAAACATEDRLMRGFLADGDSKPQAAEAMDYGALNALMRP</sequence>